<name>A0A2T4GS42_FUSCU</name>
<evidence type="ECO:0000313" key="2">
    <source>
        <dbReference type="EMBL" id="PTD06378.1"/>
    </source>
</evidence>
<sequence length="62" mass="7132">MPQNFKQMRFTRSSGRRDKASEGGTEAGKRGDQPNERTAEYDSQQHFERCSDEPTAVVHMRT</sequence>
<feature type="region of interest" description="Disordered" evidence="1">
    <location>
        <begin position="1"/>
        <end position="62"/>
    </location>
</feature>
<accession>A0A2T4GS42</accession>
<dbReference type="EMBL" id="PVEM01000007">
    <property type="protein sequence ID" value="PTD06378.1"/>
    <property type="molecule type" value="Genomic_DNA"/>
</dbReference>
<evidence type="ECO:0000256" key="1">
    <source>
        <dbReference type="SAM" id="MobiDB-lite"/>
    </source>
</evidence>
<dbReference type="AlphaFoldDB" id="A0A2T4GS42"/>
<reference evidence="2 3" key="1">
    <citation type="submission" date="2018-02" db="EMBL/GenBank/DDBJ databases">
        <title>Fusarium culmorum secondary metabolites in fungal-bacterial-plant interactions.</title>
        <authorList>
            <person name="Schmidt R."/>
        </authorList>
    </citation>
    <scope>NUCLEOTIDE SEQUENCE [LARGE SCALE GENOMIC DNA]</scope>
    <source>
        <strain evidence="2 3">PV</strain>
    </source>
</reference>
<dbReference type="Proteomes" id="UP000241587">
    <property type="component" value="Unassembled WGS sequence"/>
</dbReference>
<gene>
    <name evidence="2" type="ORF">FCULG_00011819</name>
</gene>
<organism evidence="2 3">
    <name type="scientific">Fusarium culmorum</name>
    <dbReference type="NCBI Taxonomy" id="5516"/>
    <lineage>
        <taxon>Eukaryota</taxon>
        <taxon>Fungi</taxon>
        <taxon>Dikarya</taxon>
        <taxon>Ascomycota</taxon>
        <taxon>Pezizomycotina</taxon>
        <taxon>Sordariomycetes</taxon>
        <taxon>Hypocreomycetidae</taxon>
        <taxon>Hypocreales</taxon>
        <taxon>Nectriaceae</taxon>
        <taxon>Fusarium</taxon>
    </lineage>
</organism>
<protein>
    <submittedName>
        <fullName evidence="2">Uncharacterized protein</fullName>
    </submittedName>
</protein>
<keyword evidence="3" id="KW-1185">Reference proteome</keyword>
<evidence type="ECO:0000313" key="3">
    <source>
        <dbReference type="Proteomes" id="UP000241587"/>
    </source>
</evidence>
<feature type="compositionally biased region" description="Polar residues" evidence="1">
    <location>
        <begin position="1"/>
        <end position="13"/>
    </location>
</feature>
<proteinExistence type="predicted"/>
<comment type="caution">
    <text evidence="2">The sequence shown here is derived from an EMBL/GenBank/DDBJ whole genome shotgun (WGS) entry which is preliminary data.</text>
</comment>
<feature type="compositionally biased region" description="Basic and acidic residues" evidence="1">
    <location>
        <begin position="15"/>
        <end position="52"/>
    </location>
</feature>